<dbReference type="PANTHER" id="PTHR45527:SF10">
    <property type="entry name" value="PYOCHELIN SYNTHASE PCHF"/>
    <property type="match status" value="1"/>
</dbReference>
<dbReference type="InterPro" id="IPR001242">
    <property type="entry name" value="Condensation_dom"/>
</dbReference>
<dbReference type="Proteomes" id="UP000002411">
    <property type="component" value="Chromosome"/>
</dbReference>
<organism evidence="4 5">
    <name type="scientific">Clostridium kluyveri (strain ATCC 8527 / DSM 555 / NBRC 12016 / NCIMB 10680 / K1)</name>
    <dbReference type="NCBI Taxonomy" id="431943"/>
    <lineage>
        <taxon>Bacteria</taxon>
        <taxon>Bacillati</taxon>
        <taxon>Bacillota</taxon>
        <taxon>Clostridia</taxon>
        <taxon>Eubacteriales</taxon>
        <taxon>Clostridiaceae</taxon>
        <taxon>Clostridium</taxon>
    </lineage>
</organism>
<sequence length="481" mass="56474">MEFKENITDLDIFNKIKKLEQQGVQLYLDGSKLKYRALKKYFDKNILHEVRNQKDIIIQYLDTIKKNTVELSSLQLAYMTGQSEGQILNGVNAHYYIEYEKEDIDIERLQNVINLLISNNDALRLVLLSSGKGLILKNIPKYVVKSYIYENKEDRLNIRREFSHKKYSFETWPMFSFIVGKSIKVKDVLHISFDCSILDAWSASNMIDKLFKLYDGKTIEFSKYTYKSYMEDLERYKKKDVNKRTLNKANEYWKQQVEFIPKVPSLKMKKKIEELNTTTFTRQEHMFSADITVALEKLAKEQKVTLSSIIMTVYMKVLSYFSGGENITINATLFGKLPVNEEVGNLLGEFTNIGLIQYKDENKSFLESIKEIQKQIFKLLEFRIYDGVNIIKKVYDKNHDSTGFPVVVTCMIGEIYKSKQSGFLETYSLSQTPQVIVDHHIRIIDERIKISFDYIEELFEENYIKKIIQKYVEIIENISKA</sequence>
<evidence type="ECO:0000313" key="4">
    <source>
        <dbReference type="EMBL" id="EDK33549.1"/>
    </source>
</evidence>
<dbReference type="GO" id="GO:0008610">
    <property type="term" value="P:lipid biosynthetic process"/>
    <property type="evidence" value="ECO:0007669"/>
    <property type="project" value="UniProtKB-ARBA"/>
</dbReference>
<dbReference type="Gene3D" id="1.10.10.1830">
    <property type="entry name" value="Non-ribosomal peptide synthase, adenylation domain"/>
    <property type="match status" value="1"/>
</dbReference>
<dbReference type="GO" id="GO:0005737">
    <property type="term" value="C:cytoplasm"/>
    <property type="evidence" value="ECO:0007669"/>
    <property type="project" value="TreeGrafter"/>
</dbReference>
<protein>
    <submittedName>
        <fullName evidence="4">Predicted NRPS cyclization domain</fullName>
    </submittedName>
</protein>
<dbReference type="EMBL" id="CP000673">
    <property type="protein sequence ID" value="EDK33549.1"/>
    <property type="molecule type" value="Genomic_DNA"/>
</dbReference>
<dbReference type="RefSeq" id="WP_012101899.1">
    <property type="nucleotide sequence ID" value="NC_009706.1"/>
</dbReference>
<dbReference type="InterPro" id="IPR023213">
    <property type="entry name" value="CAT-like_dom_sf"/>
</dbReference>
<dbReference type="SUPFAM" id="SSF52777">
    <property type="entry name" value="CoA-dependent acyltransferases"/>
    <property type="match status" value="2"/>
</dbReference>
<dbReference type="Gene3D" id="3.30.559.30">
    <property type="entry name" value="Nonribosomal peptide synthetase, condensation domain"/>
    <property type="match status" value="1"/>
</dbReference>
<dbReference type="InterPro" id="IPR041464">
    <property type="entry name" value="TubC_N"/>
</dbReference>
<dbReference type="Gene3D" id="3.30.559.10">
    <property type="entry name" value="Chloramphenicol acetyltransferase-like domain"/>
    <property type="match status" value="1"/>
</dbReference>
<keyword evidence="1" id="KW-0436">Ligase</keyword>
<accession>A5N8B8</accession>
<dbReference type="GO" id="GO:0043041">
    <property type="term" value="P:amino acid activation for nonribosomal peptide biosynthetic process"/>
    <property type="evidence" value="ECO:0007669"/>
    <property type="project" value="TreeGrafter"/>
</dbReference>
<feature type="domain" description="TubC N-terminal docking" evidence="3">
    <location>
        <begin position="16"/>
        <end position="61"/>
    </location>
</feature>
<keyword evidence="5" id="KW-1185">Reference proteome</keyword>
<evidence type="ECO:0000256" key="1">
    <source>
        <dbReference type="ARBA" id="ARBA00022598"/>
    </source>
</evidence>
<gene>
    <name evidence="4" type="ordered locus">CKL_1507</name>
</gene>
<dbReference type="Pfam" id="PF18563">
    <property type="entry name" value="TubC_N"/>
    <property type="match status" value="1"/>
</dbReference>
<dbReference type="GO" id="GO:0031177">
    <property type="term" value="F:phosphopantetheine binding"/>
    <property type="evidence" value="ECO:0007669"/>
    <property type="project" value="TreeGrafter"/>
</dbReference>
<dbReference type="STRING" id="431943.CKL_1507"/>
<proteinExistence type="predicted"/>
<name>A5N8B8_CLOK5</name>
<dbReference type="PANTHER" id="PTHR45527">
    <property type="entry name" value="NONRIBOSOMAL PEPTIDE SYNTHETASE"/>
    <property type="match status" value="1"/>
</dbReference>
<dbReference type="InterPro" id="IPR044894">
    <property type="entry name" value="TubC_N_sf"/>
</dbReference>
<evidence type="ECO:0000259" key="3">
    <source>
        <dbReference type="Pfam" id="PF18563"/>
    </source>
</evidence>
<dbReference type="AlphaFoldDB" id="A5N8B8"/>
<dbReference type="KEGG" id="ckl:CKL_1507"/>
<evidence type="ECO:0000259" key="2">
    <source>
        <dbReference type="Pfam" id="PF00668"/>
    </source>
</evidence>
<dbReference type="HOGENOM" id="CLU_562189_0_0_9"/>
<dbReference type="eggNOG" id="COG1020">
    <property type="taxonomic scope" value="Bacteria"/>
</dbReference>
<dbReference type="Pfam" id="PF00668">
    <property type="entry name" value="Condensation"/>
    <property type="match status" value="1"/>
</dbReference>
<evidence type="ECO:0000313" key="5">
    <source>
        <dbReference type="Proteomes" id="UP000002411"/>
    </source>
</evidence>
<feature type="domain" description="Condensation" evidence="2">
    <location>
        <begin position="66"/>
        <end position="480"/>
    </location>
</feature>
<reference evidence="4 5" key="1">
    <citation type="journal article" date="2008" name="Proc. Natl. Acad. Sci. U.S.A.">
        <title>The genome of Clostridium kluyveri, a strict anaerobe with unique metabolic features.</title>
        <authorList>
            <person name="Seedorf H."/>
            <person name="Fricke W.F."/>
            <person name="Veith B."/>
            <person name="Brueggemann H."/>
            <person name="Liesegang H."/>
            <person name="Strittmatter A."/>
            <person name="Miethke M."/>
            <person name="Buckel W."/>
            <person name="Hinderberger J."/>
            <person name="Li F."/>
            <person name="Hagemeier C."/>
            <person name="Thauer R.K."/>
            <person name="Gottschalk G."/>
        </authorList>
    </citation>
    <scope>NUCLEOTIDE SEQUENCE [LARGE SCALE GENOMIC DNA]</scope>
    <source>
        <strain evidence="5">ATCC 8527 / DSM 555 / NCIMB 10680</strain>
    </source>
</reference>
<dbReference type="GO" id="GO:0044550">
    <property type="term" value="P:secondary metabolite biosynthetic process"/>
    <property type="evidence" value="ECO:0007669"/>
    <property type="project" value="TreeGrafter"/>
</dbReference>
<dbReference type="GO" id="GO:0016874">
    <property type="term" value="F:ligase activity"/>
    <property type="evidence" value="ECO:0007669"/>
    <property type="project" value="UniProtKB-KW"/>
</dbReference>